<dbReference type="InterPro" id="IPR050248">
    <property type="entry name" value="Polysacc_deacetylase_ArnD"/>
</dbReference>
<evidence type="ECO:0000256" key="7">
    <source>
        <dbReference type="ARBA" id="ARBA00023288"/>
    </source>
</evidence>
<dbReference type="GO" id="GO:0004099">
    <property type="term" value="F:chitin deacetylase activity"/>
    <property type="evidence" value="ECO:0007669"/>
    <property type="project" value="UniProtKB-EC"/>
</dbReference>
<dbReference type="InterPro" id="IPR011330">
    <property type="entry name" value="Glyco_hydro/deAcase_b/a-brl"/>
</dbReference>
<dbReference type="GO" id="GO:0006032">
    <property type="term" value="P:chitin catabolic process"/>
    <property type="evidence" value="ECO:0007669"/>
    <property type="project" value="UniProtKB-KW"/>
</dbReference>
<comment type="cofactor">
    <cofactor evidence="1">
        <name>Co(2+)</name>
        <dbReference type="ChEBI" id="CHEBI:48828"/>
    </cofactor>
</comment>
<keyword evidence="3" id="KW-0472">Membrane</keyword>
<dbReference type="GO" id="GO:0000272">
    <property type="term" value="P:polysaccharide catabolic process"/>
    <property type="evidence" value="ECO:0007669"/>
    <property type="project" value="UniProtKB-KW"/>
</dbReference>
<evidence type="ECO:0000313" key="13">
    <source>
        <dbReference type="EMBL" id="KAG0149581.1"/>
    </source>
</evidence>
<dbReference type="AlphaFoldDB" id="A0A9P6NU48"/>
<evidence type="ECO:0000256" key="11">
    <source>
        <dbReference type="SAM" id="SignalP"/>
    </source>
</evidence>
<keyword evidence="3" id="KW-0336">GPI-anchor</keyword>
<dbReference type="PANTHER" id="PTHR10587">
    <property type="entry name" value="GLYCOSYL TRANSFERASE-RELATED"/>
    <property type="match status" value="1"/>
</dbReference>
<evidence type="ECO:0000256" key="6">
    <source>
        <dbReference type="ARBA" id="ARBA00023285"/>
    </source>
</evidence>
<dbReference type="PANTHER" id="PTHR10587:SF135">
    <property type="entry name" value="CHITIN DEACETYLASE 3"/>
    <property type="match status" value="1"/>
</dbReference>
<feature type="signal peptide" evidence="11">
    <location>
        <begin position="1"/>
        <end position="23"/>
    </location>
</feature>
<comment type="caution">
    <text evidence="13">The sequence shown here is derived from an EMBL/GenBank/DDBJ whole genome shotgun (WGS) entry which is preliminary data.</text>
</comment>
<evidence type="ECO:0000256" key="1">
    <source>
        <dbReference type="ARBA" id="ARBA00001941"/>
    </source>
</evidence>
<evidence type="ECO:0000256" key="4">
    <source>
        <dbReference type="ARBA" id="ARBA00023024"/>
    </source>
</evidence>
<comment type="catalytic activity">
    <reaction evidence="10">
        <text>[(1-&gt;4)-N-acetyl-beta-D-glucosaminyl](n) + n H2O = chitosan + n acetate</text>
        <dbReference type="Rhea" id="RHEA:10464"/>
        <dbReference type="Rhea" id="RHEA-COMP:9593"/>
        <dbReference type="Rhea" id="RHEA-COMP:9597"/>
        <dbReference type="ChEBI" id="CHEBI:15377"/>
        <dbReference type="ChEBI" id="CHEBI:17029"/>
        <dbReference type="ChEBI" id="CHEBI:30089"/>
        <dbReference type="ChEBI" id="CHEBI:57704"/>
        <dbReference type="EC" id="3.5.1.41"/>
    </reaction>
    <physiologicalReaction direction="left-to-right" evidence="10">
        <dbReference type="Rhea" id="RHEA:10465"/>
    </physiologicalReaction>
</comment>
<dbReference type="EMBL" id="MU167226">
    <property type="protein sequence ID" value="KAG0149581.1"/>
    <property type="molecule type" value="Genomic_DNA"/>
</dbReference>
<keyword evidence="6" id="KW-0170">Cobalt</keyword>
<gene>
    <name evidence="13" type="ORF">CROQUDRAFT_73989</name>
</gene>
<comment type="subcellular location">
    <subcellularLocation>
        <location evidence="2">Cell membrane</location>
        <topology evidence="2">Lipid-anchor</topology>
        <topology evidence="2">GPI-anchor</topology>
    </subcellularLocation>
</comment>
<dbReference type="Gene3D" id="3.20.20.370">
    <property type="entry name" value="Glycoside hydrolase/deacetylase"/>
    <property type="match status" value="1"/>
</dbReference>
<sequence>MAFCFSLILLASFLVYIYQHCQASKQHLFERQTINYPPLDVNGPTPKPEWVTAYDQETKAGRIPQFEPSVKLSSGDIQYDSSLNPTSPKICSWTKGCISPTDINNAPDGMMGVSFDDGPQLATPTLLSFLRTVNQTVTHFMIGSRILENTQGLLTALQQGDHIAVHTWSHPMMSTQSDHAVLGELGWTLQIIYDKTGRLPAYWRPPYGDVDNRVRAIAKNVFGLQTVIWNHDTNDWCLTPQGTSTCGSDGPANEAAVTAEMKGFVKSSKSPGLIILEHELTTHSIAGFINSWSSIKAFGWDTRPIASLFEQPWYQNANGAFDTPITLTSLINASSAVTESKATILPSSQITQNTTQPTTTFKFPEQEQSGSSFSQYAQIPGLVMKTFIIFLSLFLYL</sequence>
<name>A0A9P6NU48_9BASI</name>
<dbReference type="Proteomes" id="UP000886653">
    <property type="component" value="Unassembled WGS sequence"/>
</dbReference>
<dbReference type="Pfam" id="PF01522">
    <property type="entry name" value="Polysacc_deac_1"/>
    <property type="match status" value="1"/>
</dbReference>
<evidence type="ECO:0000256" key="8">
    <source>
        <dbReference type="ARBA" id="ARBA00023326"/>
    </source>
</evidence>
<evidence type="ECO:0000256" key="9">
    <source>
        <dbReference type="ARBA" id="ARBA00024056"/>
    </source>
</evidence>
<feature type="chain" id="PRO_5040204685" description="chitin deacetylase" evidence="11">
    <location>
        <begin position="24"/>
        <end position="397"/>
    </location>
</feature>
<evidence type="ECO:0000259" key="12">
    <source>
        <dbReference type="PROSITE" id="PS51677"/>
    </source>
</evidence>
<evidence type="ECO:0000256" key="2">
    <source>
        <dbReference type="ARBA" id="ARBA00004609"/>
    </source>
</evidence>
<keyword evidence="5" id="KW-0119">Carbohydrate metabolism</keyword>
<proteinExistence type="predicted"/>
<dbReference type="InterPro" id="IPR002509">
    <property type="entry name" value="NODB_dom"/>
</dbReference>
<evidence type="ECO:0000256" key="5">
    <source>
        <dbReference type="ARBA" id="ARBA00023277"/>
    </source>
</evidence>
<keyword evidence="14" id="KW-1185">Reference proteome</keyword>
<dbReference type="OrthoDB" id="407355at2759"/>
<feature type="domain" description="NodB homology" evidence="12">
    <location>
        <begin position="109"/>
        <end position="303"/>
    </location>
</feature>
<dbReference type="GO" id="GO:0098552">
    <property type="term" value="C:side of membrane"/>
    <property type="evidence" value="ECO:0007669"/>
    <property type="project" value="UniProtKB-KW"/>
</dbReference>
<organism evidence="13 14">
    <name type="scientific">Cronartium quercuum f. sp. fusiforme G11</name>
    <dbReference type="NCBI Taxonomy" id="708437"/>
    <lineage>
        <taxon>Eukaryota</taxon>
        <taxon>Fungi</taxon>
        <taxon>Dikarya</taxon>
        <taxon>Basidiomycota</taxon>
        <taxon>Pucciniomycotina</taxon>
        <taxon>Pucciniomycetes</taxon>
        <taxon>Pucciniales</taxon>
        <taxon>Coleosporiaceae</taxon>
        <taxon>Cronartium</taxon>
    </lineage>
</organism>
<evidence type="ECO:0000256" key="3">
    <source>
        <dbReference type="ARBA" id="ARBA00022622"/>
    </source>
</evidence>
<dbReference type="PROSITE" id="PS51677">
    <property type="entry name" value="NODB"/>
    <property type="match status" value="1"/>
</dbReference>
<keyword evidence="8" id="KW-0624">Polysaccharide degradation</keyword>
<dbReference type="EC" id="3.5.1.41" evidence="9"/>
<evidence type="ECO:0000313" key="14">
    <source>
        <dbReference type="Proteomes" id="UP000886653"/>
    </source>
</evidence>
<keyword evidence="7" id="KW-0449">Lipoprotein</keyword>
<dbReference type="GO" id="GO:0009272">
    <property type="term" value="P:fungal-type cell wall biogenesis"/>
    <property type="evidence" value="ECO:0007669"/>
    <property type="project" value="UniProtKB-ARBA"/>
</dbReference>
<keyword evidence="11" id="KW-0732">Signal</keyword>
<dbReference type="GO" id="GO:0005886">
    <property type="term" value="C:plasma membrane"/>
    <property type="evidence" value="ECO:0007669"/>
    <property type="project" value="UniProtKB-SubCell"/>
</dbReference>
<evidence type="ECO:0000256" key="10">
    <source>
        <dbReference type="ARBA" id="ARBA00048494"/>
    </source>
</evidence>
<keyword evidence="4" id="KW-0146">Chitin degradation</keyword>
<dbReference type="SUPFAM" id="SSF88713">
    <property type="entry name" value="Glycoside hydrolase/deacetylase"/>
    <property type="match status" value="1"/>
</dbReference>
<reference evidence="13" key="1">
    <citation type="submission" date="2013-11" db="EMBL/GenBank/DDBJ databases">
        <title>Genome sequence of the fusiform rust pathogen reveals effectors for host alternation and coevolution with pine.</title>
        <authorList>
            <consortium name="DOE Joint Genome Institute"/>
            <person name="Smith K."/>
            <person name="Pendleton A."/>
            <person name="Kubisiak T."/>
            <person name="Anderson C."/>
            <person name="Salamov A."/>
            <person name="Aerts A."/>
            <person name="Riley R."/>
            <person name="Clum A."/>
            <person name="Lindquist E."/>
            <person name="Ence D."/>
            <person name="Campbell M."/>
            <person name="Kronenberg Z."/>
            <person name="Feau N."/>
            <person name="Dhillon B."/>
            <person name="Hamelin R."/>
            <person name="Burleigh J."/>
            <person name="Smith J."/>
            <person name="Yandell M."/>
            <person name="Nelson C."/>
            <person name="Grigoriev I."/>
            <person name="Davis J."/>
        </authorList>
    </citation>
    <scope>NUCLEOTIDE SEQUENCE</scope>
    <source>
        <strain evidence="13">G11</strain>
    </source>
</reference>
<accession>A0A9P6NU48</accession>
<protein>
    <recommendedName>
        <fullName evidence="9">chitin deacetylase</fullName>
        <ecNumber evidence="9">3.5.1.41</ecNumber>
    </recommendedName>
</protein>
<keyword evidence="3" id="KW-0325">Glycoprotein</keyword>